<feature type="compositionally biased region" description="Low complexity" evidence="1">
    <location>
        <begin position="302"/>
        <end position="315"/>
    </location>
</feature>
<feature type="compositionally biased region" description="Low complexity" evidence="1">
    <location>
        <begin position="162"/>
        <end position="173"/>
    </location>
</feature>
<feature type="compositionally biased region" description="Polar residues" evidence="1">
    <location>
        <begin position="270"/>
        <end position="289"/>
    </location>
</feature>
<dbReference type="AlphaFoldDB" id="A0A0C3K308"/>
<feature type="region of interest" description="Disordered" evidence="1">
    <location>
        <begin position="257"/>
        <end position="406"/>
    </location>
</feature>
<feature type="compositionally biased region" description="Low complexity" evidence="1">
    <location>
        <begin position="134"/>
        <end position="155"/>
    </location>
</feature>
<keyword evidence="3" id="KW-1185">Reference proteome</keyword>
<evidence type="ECO:0000313" key="2">
    <source>
        <dbReference type="EMBL" id="KIO15808.1"/>
    </source>
</evidence>
<feature type="region of interest" description="Disordered" evidence="1">
    <location>
        <begin position="130"/>
        <end position="235"/>
    </location>
</feature>
<accession>A0A0C3K308</accession>
<evidence type="ECO:0000313" key="3">
    <source>
        <dbReference type="Proteomes" id="UP000054248"/>
    </source>
</evidence>
<sequence>MVVSLLSGLIPGTSLNLGRTTSKSPDRAADRGQVVSTTLPRHDEPEPESGASSPRLQHPPLGIKHRGSGERLMHDDLQAPSRSRGSPVPRTHLTNALESALRKAQQPQSLPGRAASSSAVLPFASIRSLKRVQSTSSPVESLTPSSSSSTIRPSPAQRLHMQQQRYARQASYAEPHESAHGLLAPPNPERPNLRHISSAPNVGGSKARLGKKSSKASIRPNRRPTLPTSRQNRDGENWLDSLSYMFAHVAGVSTEDLNSIGGSSSPSISRTASQKSSRPGRNRAATSASRRPPNLLLTQHFSPTPVTATTTSVKADSVVCRSVPPSRAGSQGRGEPASRRGSVKRGKKAKREPLGTPLLSPSLDARDDDPLSAFWQENMNAEGADADDSMDDSDTDPPNLEAILST</sequence>
<dbReference type="HOGENOM" id="CLU_680728_0_0_1"/>
<feature type="compositionally biased region" description="Low complexity" evidence="1">
    <location>
        <begin position="259"/>
        <end position="269"/>
    </location>
</feature>
<name>A0A0C3K308_9AGAM</name>
<feature type="compositionally biased region" description="Basic residues" evidence="1">
    <location>
        <begin position="341"/>
        <end position="350"/>
    </location>
</feature>
<feature type="non-terminal residue" evidence="2">
    <location>
        <position position="406"/>
    </location>
</feature>
<evidence type="ECO:0000256" key="1">
    <source>
        <dbReference type="SAM" id="MobiDB-lite"/>
    </source>
</evidence>
<feature type="compositionally biased region" description="Polar residues" evidence="1">
    <location>
        <begin position="105"/>
        <end position="118"/>
    </location>
</feature>
<gene>
    <name evidence="2" type="ORF">M407DRAFT_34592</name>
</gene>
<protein>
    <submittedName>
        <fullName evidence="2">Uncharacterized protein</fullName>
    </submittedName>
</protein>
<feature type="compositionally biased region" description="Acidic residues" evidence="1">
    <location>
        <begin position="384"/>
        <end position="395"/>
    </location>
</feature>
<feature type="compositionally biased region" description="Basic and acidic residues" evidence="1">
    <location>
        <begin position="67"/>
        <end position="77"/>
    </location>
</feature>
<dbReference type="EMBL" id="KN823807">
    <property type="protein sequence ID" value="KIO15808.1"/>
    <property type="molecule type" value="Genomic_DNA"/>
</dbReference>
<feature type="region of interest" description="Disordered" evidence="1">
    <location>
        <begin position="11"/>
        <end position="118"/>
    </location>
</feature>
<dbReference type="Proteomes" id="UP000054248">
    <property type="component" value="Unassembled WGS sequence"/>
</dbReference>
<dbReference type="OrthoDB" id="2536714at2759"/>
<reference evidence="2 3" key="1">
    <citation type="submission" date="2014-04" db="EMBL/GenBank/DDBJ databases">
        <authorList>
            <consortium name="DOE Joint Genome Institute"/>
            <person name="Kuo A."/>
            <person name="Girlanda M."/>
            <person name="Perotto S."/>
            <person name="Kohler A."/>
            <person name="Nagy L.G."/>
            <person name="Floudas D."/>
            <person name="Copeland A."/>
            <person name="Barry K.W."/>
            <person name="Cichocki N."/>
            <person name="Veneault-Fourrey C."/>
            <person name="LaButti K."/>
            <person name="Lindquist E.A."/>
            <person name="Lipzen A."/>
            <person name="Lundell T."/>
            <person name="Morin E."/>
            <person name="Murat C."/>
            <person name="Sun H."/>
            <person name="Tunlid A."/>
            <person name="Henrissat B."/>
            <person name="Grigoriev I.V."/>
            <person name="Hibbett D.S."/>
            <person name="Martin F."/>
            <person name="Nordberg H.P."/>
            <person name="Cantor M.N."/>
            <person name="Hua S.X."/>
        </authorList>
    </citation>
    <scope>NUCLEOTIDE SEQUENCE [LARGE SCALE GENOMIC DNA]</scope>
    <source>
        <strain evidence="2 3">MUT 4182</strain>
    </source>
</reference>
<organism evidence="2 3">
    <name type="scientific">Tulasnella calospora MUT 4182</name>
    <dbReference type="NCBI Taxonomy" id="1051891"/>
    <lineage>
        <taxon>Eukaryota</taxon>
        <taxon>Fungi</taxon>
        <taxon>Dikarya</taxon>
        <taxon>Basidiomycota</taxon>
        <taxon>Agaricomycotina</taxon>
        <taxon>Agaricomycetes</taxon>
        <taxon>Cantharellales</taxon>
        <taxon>Tulasnellaceae</taxon>
        <taxon>Tulasnella</taxon>
    </lineage>
</organism>
<reference evidence="3" key="2">
    <citation type="submission" date="2015-01" db="EMBL/GenBank/DDBJ databases">
        <title>Evolutionary Origins and Diversification of the Mycorrhizal Mutualists.</title>
        <authorList>
            <consortium name="DOE Joint Genome Institute"/>
            <consortium name="Mycorrhizal Genomics Consortium"/>
            <person name="Kohler A."/>
            <person name="Kuo A."/>
            <person name="Nagy L.G."/>
            <person name="Floudas D."/>
            <person name="Copeland A."/>
            <person name="Barry K.W."/>
            <person name="Cichocki N."/>
            <person name="Veneault-Fourrey C."/>
            <person name="LaButti K."/>
            <person name="Lindquist E.A."/>
            <person name="Lipzen A."/>
            <person name="Lundell T."/>
            <person name="Morin E."/>
            <person name="Murat C."/>
            <person name="Riley R."/>
            <person name="Ohm R."/>
            <person name="Sun H."/>
            <person name="Tunlid A."/>
            <person name="Henrissat B."/>
            <person name="Grigoriev I.V."/>
            <person name="Hibbett D.S."/>
            <person name="Martin F."/>
        </authorList>
    </citation>
    <scope>NUCLEOTIDE SEQUENCE [LARGE SCALE GENOMIC DNA]</scope>
    <source>
        <strain evidence="3">MUT 4182</strain>
    </source>
</reference>
<proteinExistence type="predicted"/>
<feature type="compositionally biased region" description="Polar residues" evidence="1">
    <location>
        <begin position="13"/>
        <end position="23"/>
    </location>
</feature>